<dbReference type="SUPFAM" id="SSF75217">
    <property type="entry name" value="alpha/beta knot"/>
    <property type="match status" value="1"/>
</dbReference>
<dbReference type="InterPro" id="IPR003742">
    <property type="entry name" value="RlmH-like"/>
</dbReference>
<comment type="caution">
    <text evidence="6">The sequence shown here is derived from an EMBL/GenBank/DDBJ whole genome shotgun (WGS) entry which is preliminary data.</text>
</comment>
<comment type="subcellular location">
    <subcellularLocation>
        <location evidence="5">Cytoplasm</location>
    </subcellularLocation>
</comment>
<gene>
    <name evidence="5" type="primary">rlmH</name>
    <name evidence="6" type="ORF">FEF26_07025</name>
</gene>
<keyword evidence="7" id="KW-1185">Reference proteome</keyword>
<dbReference type="RefSeq" id="WP_138252832.1">
    <property type="nucleotide sequence ID" value="NZ_VAVZ01000016.1"/>
</dbReference>
<comment type="subunit">
    <text evidence="5">Homodimer.</text>
</comment>
<evidence type="ECO:0000256" key="2">
    <source>
        <dbReference type="ARBA" id="ARBA00022679"/>
    </source>
</evidence>
<evidence type="ECO:0000313" key="6">
    <source>
        <dbReference type="EMBL" id="TLP97523.1"/>
    </source>
</evidence>
<feature type="binding site" evidence="5">
    <location>
        <position position="100"/>
    </location>
    <ligand>
        <name>S-adenosyl-L-methionine</name>
        <dbReference type="ChEBI" id="CHEBI:59789"/>
    </ligand>
</feature>
<keyword evidence="5" id="KW-0963">Cytoplasm</keyword>
<proteinExistence type="inferred from homology"/>
<dbReference type="PIRSF" id="PIRSF004505">
    <property type="entry name" value="MT_bac"/>
    <property type="match status" value="1"/>
</dbReference>
<dbReference type="Pfam" id="PF02590">
    <property type="entry name" value="SPOUT_MTase"/>
    <property type="match status" value="1"/>
</dbReference>
<keyword evidence="1 5" id="KW-0489">Methyltransferase</keyword>
<dbReference type="AlphaFoldDB" id="A0A5R9BCV7"/>
<feature type="binding site" evidence="5">
    <location>
        <begin position="119"/>
        <end position="124"/>
    </location>
    <ligand>
        <name>S-adenosyl-L-methionine</name>
        <dbReference type="ChEBI" id="CHEBI:59789"/>
    </ligand>
</feature>
<reference evidence="6 7" key="1">
    <citation type="submission" date="2019-05" db="EMBL/GenBank/DDBJ databases">
        <title>Nesterenkonia sp. GY074 isolated from the Southern Atlantic Ocean.</title>
        <authorList>
            <person name="Zhang G."/>
        </authorList>
    </citation>
    <scope>NUCLEOTIDE SEQUENCE [LARGE SCALE GENOMIC DNA]</scope>
    <source>
        <strain evidence="6 7">GY074</strain>
    </source>
</reference>
<dbReference type="CDD" id="cd18081">
    <property type="entry name" value="RlmH-like"/>
    <property type="match status" value="1"/>
</dbReference>
<dbReference type="GO" id="GO:0070038">
    <property type="term" value="F:rRNA (pseudouridine-N3-)-methyltransferase activity"/>
    <property type="evidence" value="ECO:0007669"/>
    <property type="project" value="UniProtKB-UniRule"/>
</dbReference>
<comment type="catalytic activity">
    <reaction evidence="5">
        <text>pseudouridine(1915) in 23S rRNA + S-adenosyl-L-methionine = N(3)-methylpseudouridine(1915) in 23S rRNA + S-adenosyl-L-homocysteine + H(+)</text>
        <dbReference type="Rhea" id="RHEA:42752"/>
        <dbReference type="Rhea" id="RHEA-COMP:10221"/>
        <dbReference type="Rhea" id="RHEA-COMP:10222"/>
        <dbReference type="ChEBI" id="CHEBI:15378"/>
        <dbReference type="ChEBI" id="CHEBI:57856"/>
        <dbReference type="ChEBI" id="CHEBI:59789"/>
        <dbReference type="ChEBI" id="CHEBI:65314"/>
        <dbReference type="ChEBI" id="CHEBI:74486"/>
        <dbReference type="EC" id="2.1.1.177"/>
    </reaction>
</comment>
<accession>A0A5R9BCV7</accession>
<dbReference type="PANTHER" id="PTHR33603">
    <property type="entry name" value="METHYLTRANSFERASE"/>
    <property type="match status" value="1"/>
</dbReference>
<evidence type="ECO:0000313" key="7">
    <source>
        <dbReference type="Proteomes" id="UP000310458"/>
    </source>
</evidence>
<dbReference type="EMBL" id="VAVZ01000016">
    <property type="protein sequence ID" value="TLP97523.1"/>
    <property type="molecule type" value="Genomic_DNA"/>
</dbReference>
<name>A0A5R9BCV7_9MICC</name>
<evidence type="ECO:0000256" key="4">
    <source>
        <dbReference type="ARBA" id="ARBA00038303"/>
    </source>
</evidence>
<keyword evidence="3 5" id="KW-0949">S-adenosyl-L-methionine</keyword>
<organism evidence="6 7">
    <name type="scientific">Nesterenkonia salmonea</name>
    <dbReference type="NCBI Taxonomy" id="1804987"/>
    <lineage>
        <taxon>Bacteria</taxon>
        <taxon>Bacillati</taxon>
        <taxon>Actinomycetota</taxon>
        <taxon>Actinomycetes</taxon>
        <taxon>Micrococcales</taxon>
        <taxon>Micrococcaceae</taxon>
        <taxon>Nesterenkonia</taxon>
    </lineage>
</organism>
<evidence type="ECO:0000256" key="1">
    <source>
        <dbReference type="ARBA" id="ARBA00022603"/>
    </source>
</evidence>
<dbReference type="EC" id="2.1.1.177" evidence="5"/>
<evidence type="ECO:0000256" key="5">
    <source>
        <dbReference type="HAMAP-Rule" id="MF_00658"/>
    </source>
</evidence>
<keyword evidence="2 5" id="KW-0808">Transferase</keyword>
<dbReference type="HAMAP" id="MF_00658">
    <property type="entry name" value="23SrRNA_methyltr_H"/>
    <property type="match status" value="1"/>
</dbReference>
<comment type="similarity">
    <text evidence="4 5">Belongs to the RNA methyltransferase RlmH family.</text>
</comment>
<protein>
    <recommendedName>
        <fullName evidence="5">Ribosomal RNA large subunit methyltransferase H</fullName>
        <ecNumber evidence="5">2.1.1.177</ecNumber>
    </recommendedName>
    <alternativeName>
        <fullName evidence="5">23S rRNA (pseudouridine1915-N3)-methyltransferase</fullName>
    </alternativeName>
    <alternativeName>
        <fullName evidence="5">23S rRNA m3Psi1915 methyltransferase</fullName>
    </alternativeName>
    <alternativeName>
        <fullName evidence="5">rRNA (pseudouridine-N3-)-methyltransferase RlmH</fullName>
    </alternativeName>
</protein>
<feature type="binding site" evidence="5">
    <location>
        <position position="69"/>
    </location>
    <ligand>
        <name>S-adenosyl-L-methionine</name>
        <dbReference type="ChEBI" id="CHEBI:59789"/>
    </ligand>
</feature>
<dbReference type="OrthoDB" id="9806643at2"/>
<dbReference type="GO" id="GO:0005737">
    <property type="term" value="C:cytoplasm"/>
    <property type="evidence" value="ECO:0007669"/>
    <property type="project" value="UniProtKB-SubCell"/>
</dbReference>
<keyword evidence="5" id="KW-0698">rRNA processing</keyword>
<dbReference type="InterPro" id="IPR029026">
    <property type="entry name" value="tRNA_m1G_MTases_N"/>
</dbReference>
<dbReference type="Proteomes" id="UP000310458">
    <property type="component" value="Unassembled WGS sequence"/>
</dbReference>
<comment type="function">
    <text evidence="5">Specifically methylates the pseudouridine at position 1915 (m3Psi1915) in 23S rRNA.</text>
</comment>
<dbReference type="PANTHER" id="PTHR33603:SF1">
    <property type="entry name" value="RIBOSOMAL RNA LARGE SUBUNIT METHYLTRANSFERASE H"/>
    <property type="match status" value="1"/>
</dbReference>
<dbReference type="InterPro" id="IPR029028">
    <property type="entry name" value="Alpha/beta_knot_MTases"/>
</dbReference>
<dbReference type="Gene3D" id="3.40.1280.10">
    <property type="match status" value="1"/>
</dbReference>
<evidence type="ECO:0000256" key="3">
    <source>
        <dbReference type="ARBA" id="ARBA00022691"/>
    </source>
</evidence>
<sequence length="152" mass="17201">MSTAVLAIGKKHEPWVADGIERYTKRLRKPYDLTWRLLPHSSKEHDAARDEESAKILSTVKAQQHVILLDERGTNISSPQLATHLQRQFDSGGDVVLVIGGAYGVNAELHRRADFVWSLSNLVFPHQLVRLMLAEQLYRAQEISAGRAYHHV</sequence>